<evidence type="ECO:0000313" key="1">
    <source>
        <dbReference type="EMBL" id="KKM62707.1"/>
    </source>
</evidence>
<name>A0A0F9M0B0_9ZZZZ</name>
<proteinExistence type="predicted"/>
<dbReference type="AlphaFoldDB" id="A0A0F9M0B0"/>
<gene>
    <name evidence="1" type="ORF">LCGC14_1518900</name>
</gene>
<sequence length="115" mass="13047">MVFLIFGAFIHGIFGVVSIKMGKVFPGSRKSDTSEPKIMQNIGKFLNNTIGKFYRDIMSKVSSFKKDVKQVNDGMPLEPKSIKQKKVTPISSRLEVIDIEGQPKKKSWIRRCINL</sequence>
<dbReference type="EMBL" id="LAZR01011240">
    <property type="protein sequence ID" value="KKM62707.1"/>
    <property type="molecule type" value="Genomic_DNA"/>
</dbReference>
<comment type="caution">
    <text evidence="1">The sequence shown here is derived from an EMBL/GenBank/DDBJ whole genome shotgun (WGS) entry which is preliminary data.</text>
</comment>
<organism evidence="1">
    <name type="scientific">marine sediment metagenome</name>
    <dbReference type="NCBI Taxonomy" id="412755"/>
    <lineage>
        <taxon>unclassified sequences</taxon>
        <taxon>metagenomes</taxon>
        <taxon>ecological metagenomes</taxon>
    </lineage>
</organism>
<reference evidence="1" key="1">
    <citation type="journal article" date="2015" name="Nature">
        <title>Complex archaea that bridge the gap between prokaryotes and eukaryotes.</title>
        <authorList>
            <person name="Spang A."/>
            <person name="Saw J.H."/>
            <person name="Jorgensen S.L."/>
            <person name="Zaremba-Niedzwiedzka K."/>
            <person name="Martijn J."/>
            <person name="Lind A.E."/>
            <person name="van Eijk R."/>
            <person name="Schleper C."/>
            <person name="Guy L."/>
            <person name="Ettema T.J."/>
        </authorList>
    </citation>
    <scope>NUCLEOTIDE SEQUENCE</scope>
</reference>
<protein>
    <submittedName>
        <fullName evidence="1">Uncharacterized protein</fullName>
    </submittedName>
</protein>
<accession>A0A0F9M0B0</accession>